<accession>A0AAV7A3W8</accession>
<dbReference type="EMBL" id="WNYA01000009">
    <property type="protein sequence ID" value="KAG8555385.1"/>
    <property type="molecule type" value="Genomic_DNA"/>
</dbReference>
<gene>
    <name evidence="2" type="ORF">GDO81_017685</name>
</gene>
<name>A0AAV7A3W8_ENGPU</name>
<evidence type="ECO:0000256" key="1">
    <source>
        <dbReference type="SAM" id="MobiDB-lite"/>
    </source>
</evidence>
<organism evidence="2 3">
    <name type="scientific">Engystomops pustulosus</name>
    <name type="common">Tungara frog</name>
    <name type="synonym">Physalaemus pustulosus</name>
    <dbReference type="NCBI Taxonomy" id="76066"/>
    <lineage>
        <taxon>Eukaryota</taxon>
        <taxon>Metazoa</taxon>
        <taxon>Chordata</taxon>
        <taxon>Craniata</taxon>
        <taxon>Vertebrata</taxon>
        <taxon>Euteleostomi</taxon>
        <taxon>Amphibia</taxon>
        <taxon>Batrachia</taxon>
        <taxon>Anura</taxon>
        <taxon>Neobatrachia</taxon>
        <taxon>Hyloidea</taxon>
        <taxon>Leptodactylidae</taxon>
        <taxon>Leiuperinae</taxon>
        <taxon>Engystomops</taxon>
    </lineage>
</organism>
<evidence type="ECO:0000313" key="2">
    <source>
        <dbReference type="EMBL" id="KAG8555385.1"/>
    </source>
</evidence>
<protein>
    <submittedName>
        <fullName evidence="2">Uncharacterized protein</fullName>
    </submittedName>
</protein>
<dbReference type="AlphaFoldDB" id="A0AAV7A3W8"/>
<reference evidence="2" key="1">
    <citation type="thesis" date="2020" institute="ProQuest LLC" country="789 East Eisenhower Parkway, Ann Arbor, MI, USA">
        <title>Comparative Genomics and Chromosome Evolution.</title>
        <authorList>
            <person name="Mudd A.B."/>
        </authorList>
    </citation>
    <scope>NUCLEOTIDE SEQUENCE</scope>
    <source>
        <strain evidence="2">237g6f4</strain>
        <tissue evidence="2">Blood</tissue>
    </source>
</reference>
<keyword evidence="3" id="KW-1185">Reference proteome</keyword>
<evidence type="ECO:0000313" key="3">
    <source>
        <dbReference type="Proteomes" id="UP000824782"/>
    </source>
</evidence>
<feature type="region of interest" description="Disordered" evidence="1">
    <location>
        <begin position="1"/>
        <end position="49"/>
    </location>
</feature>
<dbReference type="Proteomes" id="UP000824782">
    <property type="component" value="Unassembled WGS sequence"/>
</dbReference>
<sequence length="126" mass="13831">MWCGVLMPRTIPNPPESSPLPSATYLRGARTGRDGATAGTQRSGSAMSNTFTLLPSSPGSEPCIRLVGEGCSRDGGGAVAERIEFFSLSDNALYFLRPFPLCNVSCNMQVHLSFWTFYSYLWLKIW</sequence>
<comment type="caution">
    <text evidence="2">The sequence shown here is derived from an EMBL/GenBank/DDBJ whole genome shotgun (WGS) entry which is preliminary data.</text>
</comment>
<proteinExistence type="predicted"/>